<keyword evidence="1" id="KW-1133">Transmembrane helix</keyword>
<feature type="transmembrane region" description="Helical" evidence="1">
    <location>
        <begin position="83"/>
        <end position="105"/>
    </location>
</feature>
<reference evidence="2" key="2">
    <citation type="journal article" date="2024" name="Antonie Van Leeuwenhoek">
        <title>Roseihalotalea indica gen. nov., sp. nov., a halophilic Bacteroidetes from mesopelagic Southwest Indian Ocean with higher carbohydrate metabolic potential.</title>
        <authorList>
            <person name="Chen B."/>
            <person name="Zhang M."/>
            <person name="Lin D."/>
            <person name="Ye J."/>
            <person name="Tang K."/>
        </authorList>
    </citation>
    <scope>NUCLEOTIDE SEQUENCE</scope>
    <source>
        <strain evidence="2">TK19036</strain>
    </source>
</reference>
<keyword evidence="1" id="KW-0812">Transmembrane</keyword>
<evidence type="ECO:0000256" key="1">
    <source>
        <dbReference type="SAM" id="Phobius"/>
    </source>
</evidence>
<feature type="transmembrane region" description="Helical" evidence="1">
    <location>
        <begin position="6"/>
        <end position="25"/>
    </location>
</feature>
<dbReference type="EMBL" id="CP120682">
    <property type="protein sequence ID" value="WKN34651.1"/>
    <property type="molecule type" value="Genomic_DNA"/>
</dbReference>
<dbReference type="AlphaFoldDB" id="A0AA49GLZ0"/>
<proteinExistence type="predicted"/>
<evidence type="ECO:0008006" key="3">
    <source>
        <dbReference type="Google" id="ProtNLM"/>
    </source>
</evidence>
<reference evidence="2" key="1">
    <citation type="journal article" date="2023" name="Comput. Struct. Biotechnol. J.">
        <title>Discovery of a novel marine Bacteroidetes with a rich repertoire of carbohydrate-active enzymes.</title>
        <authorList>
            <person name="Chen B."/>
            <person name="Liu G."/>
            <person name="Chen Q."/>
            <person name="Wang H."/>
            <person name="Liu L."/>
            <person name="Tang K."/>
        </authorList>
    </citation>
    <scope>NUCLEOTIDE SEQUENCE</scope>
    <source>
        <strain evidence="2">TK19036</strain>
    </source>
</reference>
<accession>A0AA49GLZ0</accession>
<keyword evidence="1" id="KW-0472">Membrane</keyword>
<feature type="transmembrane region" description="Helical" evidence="1">
    <location>
        <begin position="117"/>
        <end position="139"/>
    </location>
</feature>
<evidence type="ECO:0000313" key="2">
    <source>
        <dbReference type="EMBL" id="WKN34651.1"/>
    </source>
</evidence>
<sequence>MYSVLLILHNVFRWLVLISLLYSIFRSFQGYRGALPFTPQDNSIRHWTATLAHIQLLLGIVLYTQSPLVHQYFATDAGNLESLFFSLIHISLMLLAIVLITIGSAKAKRQTIDLLKFKTILVWFSIALFVIFIAIPWPFSPLAQRPYLRLQ</sequence>
<organism evidence="2">
    <name type="scientific">Roseihalotalea indica</name>
    <dbReference type="NCBI Taxonomy" id="2867963"/>
    <lineage>
        <taxon>Bacteria</taxon>
        <taxon>Pseudomonadati</taxon>
        <taxon>Bacteroidota</taxon>
        <taxon>Cytophagia</taxon>
        <taxon>Cytophagales</taxon>
        <taxon>Catalimonadaceae</taxon>
        <taxon>Roseihalotalea</taxon>
    </lineage>
</organism>
<gene>
    <name evidence="2" type="ORF">K4G66_19960</name>
</gene>
<name>A0AA49GLZ0_9BACT</name>
<feature type="transmembrane region" description="Helical" evidence="1">
    <location>
        <begin position="46"/>
        <end position="63"/>
    </location>
</feature>
<protein>
    <recommendedName>
        <fullName evidence="3">Cytochrome B</fullName>
    </recommendedName>
</protein>